<evidence type="ECO:0000256" key="8">
    <source>
        <dbReference type="ARBA" id="ARBA00023136"/>
    </source>
</evidence>
<feature type="compositionally biased region" description="Polar residues" evidence="11">
    <location>
        <begin position="581"/>
        <end position="591"/>
    </location>
</feature>
<gene>
    <name evidence="13" type="ORF">SAMN04515671_4500</name>
</gene>
<dbReference type="PANTHER" id="PTHR10110:SF86">
    <property type="entry name" value="SODIUM_HYDROGEN EXCHANGER 7"/>
    <property type="match status" value="1"/>
</dbReference>
<dbReference type="GO" id="GO:0051453">
    <property type="term" value="P:regulation of intracellular pH"/>
    <property type="evidence" value="ECO:0007669"/>
    <property type="project" value="TreeGrafter"/>
</dbReference>
<feature type="transmembrane region" description="Helical" evidence="10">
    <location>
        <begin position="327"/>
        <end position="348"/>
    </location>
</feature>
<dbReference type="Pfam" id="PF00999">
    <property type="entry name" value="Na_H_Exchanger"/>
    <property type="match status" value="1"/>
</dbReference>
<evidence type="ECO:0000259" key="12">
    <source>
        <dbReference type="Pfam" id="PF00999"/>
    </source>
</evidence>
<evidence type="ECO:0000256" key="2">
    <source>
        <dbReference type="ARBA" id="ARBA00022448"/>
    </source>
</evidence>
<feature type="domain" description="Cation/H+ exchanger transmembrane" evidence="12">
    <location>
        <begin position="14"/>
        <end position="393"/>
    </location>
</feature>
<feature type="transmembrane region" description="Helical" evidence="10">
    <location>
        <begin position="29"/>
        <end position="48"/>
    </location>
</feature>
<feature type="compositionally biased region" description="Basic and acidic residues" evidence="11">
    <location>
        <begin position="522"/>
        <end position="536"/>
    </location>
</feature>
<dbReference type="Gene3D" id="6.10.140.1330">
    <property type="match status" value="1"/>
</dbReference>
<sequence length="591" mass="62037">MIITLPVLGLLAGVLLVTALARRLSIPSPILLVVAGFAVSFLPGIPAYQVSPEVVLSVLLPPLLFGAAFESSAVALRALLRPIVQLAVLLVLLTAFTVAFALTAVLPGIPFGAALALGAILAPPDAVAAVAVARKVGLPRNLLTVLEGESLFNDATSLVTLKVAVATIGAGSVSFLHATGEFAWASVGGLLIGAAIGFAVAYGRRHIGSALTITAMTLLCPFAAYVVGESAGASGVLVVVVSGLIIGHRSPAEVAVAVRLTEDATWATLRFTLEATVFALVGLQLRGVFASLDMEGHQVLPAIVVVLATVILSRPLWLYAIHLAVRLIPVTTAATGVAGVAALSWAGMRGVVSLAAAQTLPLHTPYRSLLLVCTIAVIIGTLGLQGPSLPLLIRRLHLTEDRTVDDLRERASAHAEVNAAINRRVDELVEAGQLSDRQADLMRKWAGLRDWRNWDDEGKSRAFGQRLSILSDWRRSLLGIERSVIVSMRNSGELSENVLIEMQHDLDLEEALLERRGRAVEGHLEEIPSADDEARGMDAGPPTEDDTKSDQSRAVDGGGPVDDADVGAVMLDEQRADGPTIRSSSPGTPDS</sequence>
<dbReference type="OrthoDB" id="57886at2"/>
<feature type="transmembrane region" description="Helical" evidence="10">
    <location>
        <begin position="54"/>
        <end position="76"/>
    </location>
</feature>
<dbReference type="GO" id="GO:0005886">
    <property type="term" value="C:plasma membrane"/>
    <property type="evidence" value="ECO:0007669"/>
    <property type="project" value="UniProtKB-SubCell"/>
</dbReference>
<dbReference type="GO" id="GO:0015385">
    <property type="term" value="F:sodium:proton antiporter activity"/>
    <property type="evidence" value="ECO:0007669"/>
    <property type="project" value="InterPro"/>
</dbReference>
<evidence type="ECO:0000313" key="14">
    <source>
        <dbReference type="Proteomes" id="UP000198741"/>
    </source>
</evidence>
<feature type="transmembrane region" description="Helical" evidence="10">
    <location>
        <begin position="271"/>
        <end position="292"/>
    </location>
</feature>
<keyword evidence="8 10" id="KW-0472">Membrane</keyword>
<protein>
    <submittedName>
        <fullName evidence="13">Sodium/proton antiporter, CPA1 family</fullName>
    </submittedName>
</protein>
<dbReference type="GO" id="GO:0015386">
    <property type="term" value="F:potassium:proton antiporter activity"/>
    <property type="evidence" value="ECO:0007669"/>
    <property type="project" value="TreeGrafter"/>
</dbReference>
<dbReference type="STRING" id="1090615.SAMN04515671_4500"/>
<accession>A0A1H0T6W9</accession>
<evidence type="ECO:0000256" key="3">
    <source>
        <dbReference type="ARBA" id="ARBA00022475"/>
    </source>
</evidence>
<feature type="region of interest" description="Disordered" evidence="11">
    <location>
        <begin position="522"/>
        <end position="591"/>
    </location>
</feature>
<evidence type="ECO:0000313" key="13">
    <source>
        <dbReference type="EMBL" id="SDP49792.1"/>
    </source>
</evidence>
<feature type="transmembrane region" description="Helical" evidence="10">
    <location>
        <begin position="6"/>
        <end position="22"/>
    </location>
</feature>
<dbReference type="RefSeq" id="WP_157695630.1">
    <property type="nucleotide sequence ID" value="NZ_LT629710.1"/>
</dbReference>
<keyword evidence="7 10" id="KW-0406">Ion transport</keyword>
<dbReference type="Proteomes" id="UP000198741">
    <property type="component" value="Chromosome I"/>
</dbReference>
<dbReference type="InterPro" id="IPR006153">
    <property type="entry name" value="Cation/H_exchanger_TM"/>
</dbReference>
<dbReference type="PANTHER" id="PTHR10110">
    <property type="entry name" value="SODIUM/HYDROGEN EXCHANGER"/>
    <property type="match status" value="1"/>
</dbReference>
<keyword evidence="4 10" id="KW-0812">Transmembrane</keyword>
<comment type="caution">
    <text evidence="10">Lacks conserved residue(s) required for the propagation of feature annotation.</text>
</comment>
<evidence type="ECO:0000256" key="7">
    <source>
        <dbReference type="ARBA" id="ARBA00023065"/>
    </source>
</evidence>
<evidence type="ECO:0000256" key="6">
    <source>
        <dbReference type="ARBA" id="ARBA00023053"/>
    </source>
</evidence>
<evidence type="ECO:0000256" key="11">
    <source>
        <dbReference type="SAM" id="MobiDB-lite"/>
    </source>
</evidence>
<feature type="transmembrane region" description="Helical" evidence="10">
    <location>
        <begin position="182"/>
        <end position="202"/>
    </location>
</feature>
<organism evidence="13 14">
    <name type="scientific">Nakamurella panacisegetis</name>
    <dbReference type="NCBI Taxonomy" id="1090615"/>
    <lineage>
        <taxon>Bacteria</taxon>
        <taxon>Bacillati</taxon>
        <taxon>Actinomycetota</taxon>
        <taxon>Actinomycetes</taxon>
        <taxon>Nakamurellales</taxon>
        <taxon>Nakamurellaceae</taxon>
        <taxon>Nakamurella</taxon>
    </lineage>
</organism>
<comment type="subcellular location">
    <subcellularLocation>
        <location evidence="1 10">Cell membrane</location>
        <topology evidence="1 10">Multi-pass membrane protein</topology>
    </subcellularLocation>
</comment>
<reference evidence="13 14" key="1">
    <citation type="submission" date="2016-10" db="EMBL/GenBank/DDBJ databases">
        <authorList>
            <person name="de Groot N.N."/>
        </authorList>
    </citation>
    <scope>NUCLEOTIDE SEQUENCE [LARGE SCALE GENOMIC DNA]</scope>
    <source>
        <strain evidence="14">P4-7,KCTC 19426,CECT 7604</strain>
    </source>
</reference>
<keyword evidence="10" id="KW-0050">Antiport</keyword>
<evidence type="ECO:0000256" key="1">
    <source>
        <dbReference type="ARBA" id="ARBA00004651"/>
    </source>
</evidence>
<keyword evidence="3 10" id="KW-1003">Cell membrane</keyword>
<feature type="transmembrane region" description="Helical" evidence="10">
    <location>
        <begin position="298"/>
        <end position="320"/>
    </location>
</feature>
<comment type="similarity">
    <text evidence="10">Belongs to the monovalent cation:proton antiporter 1 (CPA1) transporter (TC 2.A.36) family.</text>
</comment>
<name>A0A1H0T6W9_9ACTN</name>
<evidence type="ECO:0000256" key="4">
    <source>
        <dbReference type="ARBA" id="ARBA00022692"/>
    </source>
</evidence>
<keyword evidence="5 10" id="KW-1133">Transmembrane helix</keyword>
<comment type="function">
    <text evidence="10">Na(+)/H(+) antiporter that extrudes sodium in exchange for external protons.</text>
</comment>
<evidence type="ECO:0000256" key="5">
    <source>
        <dbReference type="ARBA" id="ARBA00022989"/>
    </source>
</evidence>
<keyword evidence="14" id="KW-1185">Reference proteome</keyword>
<feature type="transmembrane region" description="Helical" evidence="10">
    <location>
        <begin position="233"/>
        <end position="250"/>
    </location>
</feature>
<feature type="transmembrane region" description="Helical" evidence="10">
    <location>
        <begin position="368"/>
        <end position="393"/>
    </location>
</feature>
<dbReference type="InterPro" id="IPR018422">
    <property type="entry name" value="Cation/H_exchanger_CPA1"/>
</dbReference>
<keyword evidence="6 10" id="KW-0915">Sodium</keyword>
<dbReference type="NCBIfam" id="TIGR00831">
    <property type="entry name" value="a_cpa1"/>
    <property type="match status" value="1"/>
</dbReference>
<feature type="transmembrane region" description="Helical" evidence="10">
    <location>
        <begin position="83"/>
        <end position="105"/>
    </location>
</feature>
<dbReference type="EMBL" id="LT629710">
    <property type="protein sequence ID" value="SDP49792.1"/>
    <property type="molecule type" value="Genomic_DNA"/>
</dbReference>
<dbReference type="GO" id="GO:0098719">
    <property type="term" value="P:sodium ion import across plasma membrane"/>
    <property type="evidence" value="ECO:0007669"/>
    <property type="project" value="TreeGrafter"/>
</dbReference>
<dbReference type="InterPro" id="IPR004705">
    <property type="entry name" value="Cation/H_exchanger_CPA1_bac"/>
</dbReference>
<keyword evidence="9 10" id="KW-0739">Sodium transport</keyword>
<dbReference type="AlphaFoldDB" id="A0A1H0T6W9"/>
<evidence type="ECO:0000256" key="10">
    <source>
        <dbReference type="RuleBase" id="RU366002"/>
    </source>
</evidence>
<proteinExistence type="inferred from homology"/>
<keyword evidence="2 10" id="KW-0813">Transport</keyword>
<evidence type="ECO:0000256" key="9">
    <source>
        <dbReference type="ARBA" id="ARBA00023201"/>
    </source>
</evidence>